<evidence type="ECO:0000313" key="3">
    <source>
        <dbReference type="Proteomes" id="UP000295252"/>
    </source>
</evidence>
<dbReference type="PhylomeDB" id="A0A068VHF7"/>
<accession>A0A068VHF7</accession>
<keyword evidence="1" id="KW-0812">Transmembrane</keyword>
<dbReference type="AlphaFoldDB" id="A0A068VHF7"/>
<feature type="transmembrane region" description="Helical" evidence="1">
    <location>
        <begin position="50"/>
        <end position="74"/>
    </location>
</feature>
<dbReference type="EMBL" id="HG740103">
    <property type="protein sequence ID" value="CDP20230.1"/>
    <property type="molecule type" value="Genomic_DNA"/>
</dbReference>
<sequence>MIEIYLYPPQIHGIISPALYYEKPSSTNFLTHWSLTNAITANTNYLPVPYLWPLSNLCALLGCITILGTVPSLVKTWKSIGCMNGLNWTKIRTFATIGEASSIDDDLWLSSKVYYSAIIECCGGTELASPYIQGNPLQPQAFAAFSSASMSTSFVILSENGLPYPDDQACIGEVGLFPLYMGATNRLLNADHEEVYFKGMPLYKGMVRCFLT</sequence>
<proteinExistence type="predicted"/>
<dbReference type="PANTHER" id="PTHR44378:SF1">
    <property type="entry name" value="ACYL-ACTIVATING ENZYME 18, PEROXISOMAL-RELATED"/>
    <property type="match status" value="1"/>
</dbReference>
<keyword evidence="1" id="KW-1133">Transmembrane helix</keyword>
<keyword evidence="1" id="KW-0472">Membrane</keyword>
<dbReference type="STRING" id="49390.A0A068VHF7"/>
<gene>
    <name evidence="2" type="ORF">GSCOC_T00002356001</name>
</gene>
<name>A0A068VHF7_COFCA</name>
<protein>
    <submittedName>
        <fullName evidence="2">DH200=94 genomic scaffold, scaffold_1019</fullName>
    </submittedName>
</protein>
<evidence type="ECO:0000313" key="2">
    <source>
        <dbReference type="EMBL" id="CDP20230.1"/>
    </source>
</evidence>
<dbReference type="InParanoid" id="A0A068VHF7"/>
<dbReference type="OMA" id="MEGLEWT"/>
<organism evidence="2 3">
    <name type="scientific">Coffea canephora</name>
    <name type="common">Robusta coffee</name>
    <dbReference type="NCBI Taxonomy" id="49390"/>
    <lineage>
        <taxon>Eukaryota</taxon>
        <taxon>Viridiplantae</taxon>
        <taxon>Streptophyta</taxon>
        <taxon>Embryophyta</taxon>
        <taxon>Tracheophyta</taxon>
        <taxon>Spermatophyta</taxon>
        <taxon>Magnoliopsida</taxon>
        <taxon>eudicotyledons</taxon>
        <taxon>Gunneridae</taxon>
        <taxon>Pentapetalae</taxon>
        <taxon>asterids</taxon>
        <taxon>lamiids</taxon>
        <taxon>Gentianales</taxon>
        <taxon>Rubiaceae</taxon>
        <taxon>Ixoroideae</taxon>
        <taxon>Gardenieae complex</taxon>
        <taxon>Bertiereae - Coffeeae clade</taxon>
        <taxon>Coffeeae</taxon>
        <taxon>Coffea</taxon>
    </lineage>
</organism>
<evidence type="ECO:0000256" key="1">
    <source>
        <dbReference type="SAM" id="Phobius"/>
    </source>
</evidence>
<dbReference type="InterPro" id="IPR042099">
    <property type="entry name" value="ANL_N_sf"/>
</dbReference>
<reference evidence="3" key="1">
    <citation type="journal article" date="2014" name="Science">
        <title>The coffee genome provides insight into the convergent evolution of caffeine biosynthesis.</title>
        <authorList>
            <person name="Denoeud F."/>
            <person name="Carretero-Paulet L."/>
            <person name="Dereeper A."/>
            <person name="Droc G."/>
            <person name="Guyot R."/>
            <person name="Pietrella M."/>
            <person name="Zheng C."/>
            <person name="Alberti A."/>
            <person name="Anthony F."/>
            <person name="Aprea G."/>
            <person name="Aury J.M."/>
            <person name="Bento P."/>
            <person name="Bernard M."/>
            <person name="Bocs S."/>
            <person name="Campa C."/>
            <person name="Cenci A."/>
            <person name="Combes M.C."/>
            <person name="Crouzillat D."/>
            <person name="Da Silva C."/>
            <person name="Daddiego L."/>
            <person name="De Bellis F."/>
            <person name="Dussert S."/>
            <person name="Garsmeur O."/>
            <person name="Gayraud T."/>
            <person name="Guignon V."/>
            <person name="Jahn K."/>
            <person name="Jamilloux V."/>
            <person name="Joet T."/>
            <person name="Labadie K."/>
            <person name="Lan T."/>
            <person name="Leclercq J."/>
            <person name="Lepelley M."/>
            <person name="Leroy T."/>
            <person name="Li L.T."/>
            <person name="Librado P."/>
            <person name="Lopez L."/>
            <person name="Munoz A."/>
            <person name="Noel B."/>
            <person name="Pallavicini A."/>
            <person name="Perrotta G."/>
            <person name="Poncet V."/>
            <person name="Pot D."/>
            <person name="Priyono X."/>
            <person name="Rigoreau M."/>
            <person name="Rouard M."/>
            <person name="Rozas J."/>
            <person name="Tranchant-Dubreuil C."/>
            <person name="VanBuren R."/>
            <person name="Zhang Q."/>
            <person name="Andrade A.C."/>
            <person name="Argout X."/>
            <person name="Bertrand B."/>
            <person name="de Kochko A."/>
            <person name="Graziosi G."/>
            <person name="Henry R.J."/>
            <person name="Jayarama X."/>
            <person name="Ming R."/>
            <person name="Nagai C."/>
            <person name="Rounsley S."/>
            <person name="Sankoff D."/>
            <person name="Giuliano G."/>
            <person name="Albert V.A."/>
            <person name="Wincker P."/>
            <person name="Lashermes P."/>
        </authorList>
    </citation>
    <scope>NUCLEOTIDE SEQUENCE [LARGE SCALE GENOMIC DNA]</scope>
    <source>
        <strain evidence="3">cv. DH200-94</strain>
    </source>
</reference>
<dbReference type="Gene3D" id="3.40.50.12780">
    <property type="entry name" value="N-terminal domain of ligase-like"/>
    <property type="match status" value="1"/>
</dbReference>
<dbReference type="OrthoDB" id="10253115at2759"/>
<dbReference type="SUPFAM" id="SSF56801">
    <property type="entry name" value="Acetyl-CoA synthetase-like"/>
    <property type="match status" value="1"/>
</dbReference>
<keyword evidence="3" id="KW-1185">Reference proteome</keyword>
<dbReference type="PANTHER" id="PTHR44378">
    <property type="entry name" value="ACYL-ACTIVATING ENZYME 17, PEROXISOMAL-RELATED"/>
    <property type="match status" value="1"/>
</dbReference>
<dbReference type="Proteomes" id="UP000295252">
    <property type="component" value="Unassembled WGS sequence"/>
</dbReference>
<dbReference type="Gramene" id="CDP20230">
    <property type="protein sequence ID" value="CDP20230"/>
    <property type="gene ID" value="GSCOC_T00002356001"/>
</dbReference>